<evidence type="ECO:0000256" key="2">
    <source>
        <dbReference type="SAM" id="MobiDB-lite"/>
    </source>
</evidence>
<dbReference type="SUPFAM" id="SSF51556">
    <property type="entry name" value="Metallo-dependent hydrolases"/>
    <property type="match status" value="1"/>
</dbReference>
<feature type="region of interest" description="Disordered" evidence="2">
    <location>
        <begin position="1"/>
        <end position="33"/>
    </location>
</feature>
<name>A0A6J6ZC97_9ZZZZ</name>
<organism evidence="4">
    <name type="scientific">freshwater metagenome</name>
    <dbReference type="NCBI Taxonomy" id="449393"/>
    <lineage>
        <taxon>unclassified sequences</taxon>
        <taxon>metagenomes</taxon>
        <taxon>ecological metagenomes</taxon>
    </lineage>
</organism>
<gene>
    <name evidence="4" type="ORF">UFOPK3001_02111</name>
</gene>
<evidence type="ECO:0000259" key="3">
    <source>
        <dbReference type="Pfam" id="PF04909"/>
    </source>
</evidence>
<dbReference type="Pfam" id="PF04909">
    <property type="entry name" value="Amidohydro_2"/>
    <property type="match status" value="1"/>
</dbReference>
<dbReference type="InterPro" id="IPR032465">
    <property type="entry name" value="ACMSD"/>
</dbReference>
<dbReference type="InterPro" id="IPR032466">
    <property type="entry name" value="Metal_Hydrolase"/>
</dbReference>
<keyword evidence="1" id="KW-0456">Lyase</keyword>
<accession>A0A6J6ZC97</accession>
<dbReference type="GO" id="GO:0019748">
    <property type="term" value="P:secondary metabolic process"/>
    <property type="evidence" value="ECO:0007669"/>
    <property type="project" value="TreeGrafter"/>
</dbReference>
<dbReference type="AlphaFoldDB" id="A0A6J6ZC97"/>
<dbReference type="PANTHER" id="PTHR21240:SF28">
    <property type="entry name" value="ISO-OROTATE DECARBOXYLASE (EUROFUNG)"/>
    <property type="match status" value="1"/>
</dbReference>
<reference evidence="4" key="1">
    <citation type="submission" date="2020-05" db="EMBL/GenBank/DDBJ databases">
        <authorList>
            <person name="Chiriac C."/>
            <person name="Salcher M."/>
            <person name="Ghai R."/>
            <person name="Kavagutti S V."/>
        </authorList>
    </citation>
    <scope>NUCLEOTIDE SEQUENCE</scope>
</reference>
<evidence type="ECO:0000256" key="1">
    <source>
        <dbReference type="ARBA" id="ARBA00023239"/>
    </source>
</evidence>
<dbReference type="GO" id="GO:0005737">
    <property type="term" value="C:cytoplasm"/>
    <property type="evidence" value="ECO:0007669"/>
    <property type="project" value="TreeGrafter"/>
</dbReference>
<evidence type="ECO:0000313" key="4">
    <source>
        <dbReference type="EMBL" id="CAB4819431.1"/>
    </source>
</evidence>
<feature type="domain" description="Amidohydrolase-related" evidence="3">
    <location>
        <begin position="106"/>
        <end position="396"/>
    </location>
</feature>
<dbReference type="EMBL" id="CAFAAJ010000176">
    <property type="protein sequence ID" value="CAB4819431.1"/>
    <property type="molecule type" value="Genomic_DNA"/>
</dbReference>
<proteinExistence type="predicted"/>
<dbReference type="PANTHER" id="PTHR21240">
    <property type="entry name" value="2-AMINO-3-CARBOXYLMUCONATE-6-SEMIALDEHYDE DECARBOXYLASE"/>
    <property type="match status" value="1"/>
</dbReference>
<protein>
    <submittedName>
        <fullName evidence="4">Unannotated protein</fullName>
    </submittedName>
</protein>
<sequence length="417" mass="46600">MTLRAVIPPPDANNEWRLETPGSEGWERSPHPDAADKYFMASADGHVQEPSNLWHERIDKRYHDRLPGVILLPGGSQAQKTEGFRQPLSMMTTVLEGEDKLRNASGRTPEDRVADLAADGVDAEVLFPNKGLTMWATRDPEFSGVMCRAYNDWAWETFSAFNDRLAPLACIAPADIDASIAELQRCAGLGFRGLSLPCKPLFGPPDHEDPNYNLKEYDRLWAAVCDVDLPVTFHVSTGRDPRTARSRGGAIINYAVHSLAPTMEPIVNICASGVAETFPTLRFGSIEAGIGWVPWALQAMDEAYKKHHMWVRPKLDMLPSEYFKRQGFASFQDDPAGLDLAREHGLVDNFLWANDFPHHEGTWPHSAQTIERTMRNLTDDERSRILGLNSARIFRFPIPERYLGHADAAKAAKSARS</sequence>
<dbReference type="Gene3D" id="3.20.20.140">
    <property type="entry name" value="Metal-dependent hydrolases"/>
    <property type="match status" value="1"/>
</dbReference>
<dbReference type="GO" id="GO:0016831">
    <property type="term" value="F:carboxy-lyase activity"/>
    <property type="evidence" value="ECO:0007669"/>
    <property type="project" value="InterPro"/>
</dbReference>
<dbReference type="InterPro" id="IPR006680">
    <property type="entry name" value="Amidohydro-rel"/>
</dbReference>
<dbReference type="GO" id="GO:0016787">
    <property type="term" value="F:hydrolase activity"/>
    <property type="evidence" value="ECO:0007669"/>
    <property type="project" value="InterPro"/>
</dbReference>